<evidence type="ECO:0000256" key="14">
    <source>
        <dbReference type="PIRSR" id="PIRSR001558-2"/>
    </source>
</evidence>
<evidence type="ECO:0000256" key="4">
    <source>
        <dbReference type="ARBA" id="ARBA00020821"/>
    </source>
</evidence>
<dbReference type="InterPro" id="IPR014049">
    <property type="entry name" value="Glutathione_synthase_N_euk"/>
</dbReference>
<evidence type="ECO:0000256" key="12">
    <source>
        <dbReference type="PIRNR" id="PIRNR001558"/>
    </source>
</evidence>
<dbReference type="GO" id="GO:0005829">
    <property type="term" value="C:cytosol"/>
    <property type="evidence" value="ECO:0007669"/>
    <property type="project" value="TreeGrafter"/>
</dbReference>
<dbReference type="PANTHER" id="PTHR11130">
    <property type="entry name" value="GLUTATHIONE SYNTHETASE"/>
    <property type="match status" value="1"/>
</dbReference>
<dbReference type="WBParaSite" id="Gr19_v10_g9598.t1">
    <property type="protein sequence ID" value="Gr19_v10_g9598.t1"/>
    <property type="gene ID" value="Gr19_v10_g9598"/>
</dbReference>
<evidence type="ECO:0000313" key="16">
    <source>
        <dbReference type="Proteomes" id="UP000887572"/>
    </source>
</evidence>
<evidence type="ECO:0000256" key="1">
    <source>
        <dbReference type="ARBA" id="ARBA00004965"/>
    </source>
</evidence>
<dbReference type="Pfam" id="PF03917">
    <property type="entry name" value="GSH_synth_ATP"/>
    <property type="match status" value="1"/>
</dbReference>
<dbReference type="PIRSF" id="PIRSF001558">
    <property type="entry name" value="GSHase"/>
    <property type="match status" value="1"/>
</dbReference>
<keyword evidence="6 12" id="KW-0317">Glutathione biosynthesis</keyword>
<dbReference type="GO" id="GO:0005524">
    <property type="term" value="F:ATP binding"/>
    <property type="evidence" value="ECO:0007669"/>
    <property type="project" value="UniProtKB-UniRule"/>
</dbReference>
<dbReference type="AlphaFoldDB" id="A0A914ICL4"/>
<dbReference type="SUPFAM" id="SSF56059">
    <property type="entry name" value="Glutathione synthetase ATP-binding domain-like"/>
    <property type="match status" value="1"/>
</dbReference>
<sequence length="576" mass="65608">MLALKCTGTEVWALKCTGTEVWALKCTGTEVWALKCTGTEVWALNRFKKMSNLTIFVVLFTFSASFFTCSTKNPHNSDEGENSSKKDDIKNIQNYASNAVKDEEHLHELALYAIEWAHNNGLVLLTEQTDIVEFAPISLFPSPFPKKSFEKALSVQKDMNLLYFRVASDHEFMVEAFKDLIRGDAHIAKLWQIVQEVREEGIRQPFTLLIQRADYMLNVVEDPKTGEEQYEIKQVEVNGGSIFGLGMKRRISELHRQILRKVGLDVSASPVNQPDFALVEALHMAWKQFGDSNALLMFLTPLLPYVFEQRHIASELERISNGKIEVIFVSLVECAEILQLDPEDFSLRRKSDGRRVAVVYSNMSALGYRPRSDYDVQMEARKMIERSNAIKAPSLALGISCTKKIQQLLAKPENLKRFFPRPEDAETIENIRSTFAGLWGLENDDQQTQDLIKDAMETPANYVLKPNRECGGHNYFDEQIPEALQKFTREERGAHILMQKLRPMVVQNYVLRSLQEPKEASVVPELGVYGFLLGNMMDGSVQHNVQQGYHFRSKLSHFNECGVTAGFGFYDTAYLF</sequence>
<dbReference type="Gene3D" id="3.30.1490.80">
    <property type="match status" value="1"/>
</dbReference>
<protein>
    <recommendedName>
        <fullName evidence="4 12">Glutathione synthetase</fullName>
        <shortName evidence="12">GSH-S</shortName>
        <ecNumber evidence="3 12">6.3.2.3</ecNumber>
    </recommendedName>
</protein>
<dbReference type="Proteomes" id="UP000887572">
    <property type="component" value="Unplaced"/>
</dbReference>
<reference evidence="17" key="1">
    <citation type="submission" date="2022-11" db="UniProtKB">
        <authorList>
            <consortium name="WormBaseParasite"/>
        </authorList>
    </citation>
    <scope>IDENTIFICATION</scope>
</reference>
<dbReference type="InterPro" id="IPR037013">
    <property type="entry name" value="GSH-S_sub-bd_sf"/>
</dbReference>
<evidence type="ECO:0000256" key="7">
    <source>
        <dbReference type="ARBA" id="ARBA00022723"/>
    </source>
</evidence>
<feature type="binding site" evidence="13">
    <location>
        <position position="560"/>
    </location>
    <ligand>
        <name>ATP</name>
        <dbReference type="ChEBI" id="CHEBI:30616"/>
    </ligand>
</feature>
<feature type="binding site" evidence="13">
    <location>
        <position position="554"/>
    </location>
    <ligand>
        <name>ATP</name>
        <dbReference type="ChEBI" id="CHEBI:30616"/>
    </ligand>
</feature>
<dbReference type="InterPro" id="IPR005615">
    <property type="entry name" value="Glutathione_synthase"/>
</dbReference>
<evidence type="ECO:0000256" key="2">
    <source>
        <dbReference type="ARBA" id="ARBA00010385"/>
    </source>
</evidence>
<accession>A0A914ICL4</accession>
<evidence type="ECO:0000256" key="9">
    <source>
        <dbReference type="ARBA" id="ARBA00022840"/>
    </source>
</evidence>
<dbReference type="GO" id="GO:0004363">
    <property type="term" value="F:glutathione synthase activity"/>
    <property type="evidence" value="ECO:0007669"/>
    <property type="project" value="UniProtKB-UniRule"/>
</dbReference>
<organism evidence="16 17">
    <name type="scientific">Globodera rostochiensis</name>
    <name type="common">Golden nematode worm</name>
    <name type="synonym">Heterodera rostochiensis</name>
    <dbReference type="NCBI Taxonomy" id="31243"/>
    <lineage>
        <taxon>Eukaryota</taxon>
        <taxon>Metazoa</taxon>
        <taxon>Ecdysozoa</taxon>
        <taxon>Nematoda</taxon>
        <taxon>Chromadorea</taxon>
        <taxon>Rhabditida</taxon>
        <taxon>Tylenchina</taxon>
        <taxon>Tylenchomorpha</taxon>
        <taxon>Tylenchoidea</taxon>
        <taxon>Heteroderidae</taxon>
        <taxon>Heteroderinae</taxon>
        <taxon>Globodera</taxon>
    </lineage>
</organism>
<feature type="binding site" evidence="13">
    <location>
        <begin position="465"/>
        <end position="474"/>
    </location>
    <ligand>
        <name>ATP</name>
        <dbReference type="ChEBI" id="CHEBI:30616"/>
    </ligand>
</feature>
<evidence type="ECO:0000256" key="8">
    <source>
        <dbReference type="ARBA" id="ARBA00022741"/>
    </source>
</evidence>
<dbReference type="Gene3D" id="3.40.50.1760">
    <property type="entry name" value="Glutathione synthase, substrate-binding domain superfamily, eukaryotic"/>
    <property type="match status" value="1"/>
</dbReference>
<keyword evidence="5 12" id="KW-0436">Ligase</keyword>
<dbReference type="InterPro" id="IPR004887">
    <property type="entry name" value="GSH_synth_subst-bd"/>
</dbReference>
<dbReference type="PANTHER" id="PTHR11130:SF0">
    <property type="entry name" value="GLUTATHIONE SYNTHETASE"/>
    <property type="match status" value="1"/>
</dbReference>
<keyword evidence="16" id="KW-1185">Reference proteome</keyword>
<evidence type="ECO:0000259" key="15">
    <source>
        <dbReference type="Pfam" id="PF03199"/>
    </source>
</evidence>
<dbReference type="Pfam" id="PF03199">
    <property type="entry name" value="GSH_synthase"/>
    <property type="match status" value="1"/>
</dbReference>
<comment type="catalytic activity">
    <reaction evidence="11">
        <text>gamma-L-glutamyl-L-cysteine + glycine + ATP = glutathione + ADP + phosphate + H(+)</text>
        <dbReference type="Rhea" id="RHEA:13557"/>
        <dbReference type="ChEBI" id="CHEBI:15378"/>
        <dbReference type="ChEBI" id="CHEBI:30616"/>
        <dbReference type="ChEBI" id="CHEBI:43474"/>
        <dbReference type="ChEBI" id="CHEBI:57305"/>
        <dbReference type="ChEBI" id="CHEBI:57925"/>
        <dbReference type="ChEBI" id="CHEBI:58173"/>
        <dbReference type="ChEBI" id="CHEBI:456216"/>
        <dbReference type="EC" id="6.3.2.3"/>
    </reaction>
    <physiologicalReaction direction="left-to-right" evidence="11">
        <dbReference type="Rhea" id="RHEA:13558"/>
    </physiologicalReaction>
</comment>
<dbReference type="InterPro" id="IPR014042">
    <property type="entry name" value="Glutathione_synthase_a-hlx"/>
</dbReference>
<name>A0A914ICL4_GLORO</name>
<feature type="binding site" evidence="13">
    <location>
        <position position="309"/>
    </location>
    <ligand>
        <name>substrate</name>
    </ligand>
</feature>
<evidence type="ECO:0000256" key="13">
    <source>
        <dbReference type="PIRSR" id="PIRSR001558-1"/>
    </source>
</evidence>
<dbReference type="EC" id="6.3.2.3" evidence="3 12"/>
<evidence type="ECO:0000313" key="17">
    <source>
        <dbReference type="WBParaSite" id="Gr19_v10_g9598.t1"/>
    </source>
</evidence>
<feature type="binding site" evidence="14">
    <location>
        <position position="469"/>
    </location>
    <ligand>
        <name>Mg(2+)</name>
        <dbReference type="ChEBI" id="CHEBI:18420"/>
    </ligand>
</feature>
<comment type="similarity">
    <text evidence="2 12">Belongs to the eukaryotic GSH synthase family.</text>
</comment>
<feature type="binding site" evidence="13">
    <location>
        <position position="525"/>
    </location>
    <ligand>
        <name>ATP</name>
        <dbReference type="ChEBI" id="CHEBI:30616"/>
    </ligand>
</feature>
<evidence type="ECO:0000256" key="10">
    <source>
        <dbReference type="ARBA" id="ARBA00022842"/>
    </source>
</evidence>
<dbReference type="GO" id="GO:0000287">
    <property type="term" value="F:magnesium ion binding"/>
    <property type="evidence" value="ECO:0007669"/>
    <property type="project" value="UniProtKB-UniRule"/>
</dbReference>
<dbReference type="InterPro" id="IPR014709">
    <property type="entry name" value="Glutathione_synthase_C_euk"/>
</dbReference>
<dbReference type="GO" id="GO:0043295">
    <property type="term" value="F:glutathione binding"/>
    <property type="evidence" value="ECO:0007669"/>
    <property type="project" value="UniProtKB-UniRule"/>
</dbReference>
<feature type="binding site" evidence="13">
    <location>
        <position position="552"/>
    </location>
    <ligand>
        <name>substrate</name>
    </ligand>
</feature>
<comment type="cofactor">
    <cofactor evidence="12 14">
        <name>Mg(2+)</name>
        <dbReference type="ChEBI" id="CHEBI:18420"/>
    </cofactor>
    <text evidence="12 14">Binds 1 Mg(2+) ion per subunit.</text>
</comment>
<dbReference type="Gene3D" id="3.30.470.20">
    <property type="entry name" value="ATP-grasp fold, B domain"/>
    <property type="match status" value="1"/>
</dbReference>
<dbReference type="InterPro" id="IPR016185">
    <property type="entry name" value="PreATP-grasp_dom_sf"/>
</dbReference>
<keyword evidence="7 12" id="KW-0479">Metal-binding</keyword>
<evidence type="ECO:0000256" key="11">
    <source>
        <dbReference type="ARBA" id="ARBA00048871"/>
    </source>
</evidence>
<keyword evidence="8 12" id="KW-0547">Nucleotide-binding</keyword>
<keyword evidence="10 12" id="KW-0460">Magnesium</keyword>
<evidence type="ECO:0000256" key="3">
    <source>
        <dbReference type="ARBA" id="ARBA00012214"/>
    </source>
</evidence>
<comment type="pathway">
    <text evidence="1 12">Sulfur metabolism; glutathione biosynthesis; glutathione from L-cysteine and L-glutamate: step 2/2.</text>
</comment>
<feature type="domain" description="Glutathione synthase substrate-binding" evidence="15">
    <location>
        <begin position="297"/>
        <end position="397"/>
    </location>
</feature>
<proteinExistence type="inferred from homology"/>
<dbReference type="SUPFAM" id="SSF52440">
    <property type="entry name" value="PreATP-grasp domain"/>
    <property type="match status" value="1"/>
</dbReference>
<dbReference type="Gene3D" id="3.30.1490.50">
    <property type="match status" value="1"/>
</dbReference>
<evidence type="ECO:0000256" key="5">
    <source>
        <dbReference type="ARBA" id="ARBA00022598"/>
    </source>
</evidence>
<feature type="binding site" evidence="13">
    <location>
        <position position="403"/>
    </location>
    <ligand>
        <name>ATP</name>
        <dbReference type="ChEBI" id="CHEBI:30616"/>
    </ligand>
</feature>
<evidence type="ECO:0000256" key="6">
    <source>
        <dbReference type="ARBA" id="ARBA00022684"/>
    </source>
</evidence>
<keyword evidence="9 12" id="KW-0067">ATP-binding</keyword>
<dbReference type="Gene3D" id="1.10.1080.10">
    <property type="entry name" value="Glutathione Synthetase, Chain A, domain 3"/>
    <property type="match status" value="1"/>
</dbReference>